<dbReference type="RefSeq" id="WP_182851898.1">
    <property type="nucleotide sequence ID" value="NZ_AP022213.1"/>
</dbReference>
<dbReference type="AlphaFoldDB" id="A0A6S5RT10"/>
<dbReference type="InterPro" id="IPR036271">
    <property type="entry name" value="Tet_transcr_reg_TetR-rel_C_sf"/>
</dbReference>
<sequence>MQAQHPRGSAVKATTPAIHLLGQALIGFQVSRSQASREHLEQLATQAQQRGELSAADARVIATLLTAPRKPRSATLRAV</sequence>
<dbReference type="Proteomes" id="UP000515591">
    <property type="component" value="Chromosome"/>
</dbReference>
<dbReference type="EMBL" id="AP022213">
    <property type="protein sequence ID" value="BBT15126.1"/>
    <property type="molecule type" value="Genomic_DNA"/>
</dbReference>
<proteinExistence type="predicted"/>
<reference evidence="1 2" key="1">
    <citation type="submission" date="2019-12" db="EMBL/GenBank/DDBJ databases">
        <title>complete genome sequences of Pseudomonas otitidis str. WP8-S17-CRE-03 isolated from wastewater treatment plant effluent.</title>
        <authorList>
            <person name="Sekizuka T."/>
            <person name="Itokawa K."/>
            <person name="Yatsu K."/>
            <person name="Inamine Y."/>
            <person name="Kuroda M."/>
        </authorList>
    </citation>
    <scope>NUCLEOTIDE SEQUENCE [LARGE SCALE GENOMIC DNA]</scope>
    <source>
        <strain evidence="1 2">WP8-S17-CRE-03</strain>
    </source>
</reference>
<dbReference type="SUPFAM" id="SSF48498">
    <property type="entry name" value="Tetracyclin repressor-like, C-terminal domain"/>
    <property type="match status" value="1"/>
</dbReference>
<organism evidence="1 2">
    <name type="scientific">Metapseudomonas otitidis</name>
    <dbReference type="NCBI Taxonomy" id="319939"/>
    <lineage>
        <taxon>Bacteria</taxon>
        <taxon>Pseudomonadati</taxon>
        <taxon>Pseudomonadota</taxon>
        <taxon>Gammaproteobacteria</taxon>
        <taxon>Pseudomonadales</taxon>
        <taxon>Pseudomonadaceae</taxon>
        <taxon>Metapseudomonas</taxon>
    </lineage>
</organism>
<gene>
    <name evidence="1" type="ORF">WP8S17C03_11750</name>
</gene>
<evidence type="ECO:0000313" key="2">
    <source>
        <dbReference type="Proteomes" id="UP000515591"/>
    </source>
</evidence>
<protein>
    <submittedName>
        <fullName evidence="1">Uncharacterized protein</fullName>
    </submittedName>
</protein>
<evidence type="ECO:0000313" key="1">
    <source>
        <dbReference type="EMBL" id="BBT15126.1"/>
    </source>
</evidence>
<name>A0A6S5RT10_9GAMM</name>
<accession>A0A6S5RT10</accession>